<dbReference type="InterPro" id="IPR006680">
    <property type="entry name" value="Amidohydro-rel"/>
</dbReference>
<dbReference type="PANTHER" id="PTHR43569:SF2">
    <property type="entry name" value="AMIDOHYDROLASE-RELATED DOMAIN-CONTAINING PROTEIN"/>
    <property type="match status" value="1"/>
</dbReference>
<dbReference type="AlphaFoldDB" id="A0A1L6T9U3"/>
<evidence type="ECO:0000256" key="1">
    <source>
        <dbReference type="ARBA" id="ARBA00038310"/>
    </source>
</evidence>
<dbReference type="OrthoDB" id="9787654at2"/>
<dbReference type="InterPro" id="IPR052350">
    <property type="entry name" value="Metallo-dep_Lactonases"/>
</dbReference>
<sequence>MKTIIDSHIHFWDLKNNINQWVYNEKKELQQDFLPTALPCKQFVHIEAHDSAINTIQEIKWLETQLSQYHMCYIGYGDFYVDDHHFLLQLNQLKKYSKVVGIRQIMSYHTESTYSPCQYHYLPKNFTQKLTLLKDHHYIFECQMYASQLLNILDNISDSQVTTVIEHMALPLTQSSQEMQAWHDLIKEITQYTNIILKLSGFYMMNSQGKPLDGCLDAILSNIPSQRLCYGSNFPVDNYHHYTLWQETLMNKLPQITHEDIFYNTANKVYFRP</sequence>
<gene>
    <name evidence="2" type="ORF">KU39_637</name>
</gene>
<dbReference type="GO" id="GO:0016787">
    <property type="term" value="F:hydrolase activity"/>
    <property type="evidence" value="ECO:0007669"/>
    <property type="project" value="InterPro"/>
</dbReference>
<comment type="similarity">
    <text evidence="1">Belongs to the metallo-dependent hydrolases superfamily.</text>
</comment>
<dbReference type="InterPro" id="IPR032466">
    <property type="entry name" value="Metal_Hydrolase"/>
</dbReference>
<reference evidence="2 3" key="1">
    <citation type="journal article" date="2014" name="Genome Announc.">
        <title>Comparative Genome Analysis of Two Isolates of the Fish Pathogen Piscirickettsia salmonis from Different Hosts Reveals Major Differences in Virulence-Associated Secretion Systems.</title>
        <authorList>
            <person name="Bohle H."/>
            <person name="Henriquez P."/>
            <person name="Grothusen H."/>
            <person name="Navas E."/>
            <person name="Sandoval A."/>
            <person name="Bustamante F."/>
            <person name="Bustos P."/>
            <person name="Mancilla M."/>
        </authorList>
    </citation>
    <scope>NUCLEOTIDE SEQUENCE [LARGE SCALE GENOMIC DNA]</scope>
    <source>
        <strain evidence="3">B1-32597</strain>
    </source>
</reference>
<dbReference type="SUPFAM" id="SSF51556">
    <property type="entry name" value="Metallo-dependent hydrolases"/>
    <property type="match status" value="1"/>
</dbReference>
<dbReference type="RefSeq" id="WP_027243133.1">
    <property type="nucleotide sequence ID" value="NZ_CP012508.1"/>
</dbReference>
<dbReference type="EMBL" id="CP012508">
    <property type="protein sequence ID" value="ALB21821.1"/>
    <property type="molecule type" value="Genomic_DNA"/>
</dbReference>
<organism evidence="2 3">
    <name type="scientific">Piscirickettsia salmonis</name>
    <dbReference type="NCBI Taxonomy" id="1238"/>
    <lineage>
        <taxon>Bacteria</taxon>
        <taxon>Pseudomonadati</taxon>
        <taxon>Pseudomonadota</taxon>
        <taxon>Gammaproteobacteria</taxon>
        <taxon>Thiotrichales</taxon>
        <taxon>Piscirickettsiaceae</taxon>
        <taxon>Piscirickettsia</taxon>
    </lineage>
</organism>
<evidence type="ECO:0000313" key="2">
    <source>
        <dbReference type="EMBL" id="ALB21821.1"/>
    </source>
</evidence>
<evidence type="ECO:0000313" key="3">
    <source>
        <dbReference type="Proteomes" id="UP000029558"/>
    </source>
</evidence>
<dbReference type="Pfam" id="PF04909">
    <property type="entry name" value="Amidohydro_2"/>
    <property type="match status" value="1"/>
</dbReference>
<protein>
    <submittedName>
        <fullName evidence="2">Amidohydrolase</fullName>
    </submittedName>
</protein>
<name>A0A1L6T9U3_PISSA</name>
<accession>A0A1L6T9U3</accession>
<dbReference type="PANTHER" id="PTHR43569">
    <property type="entry name" value="AMIDOHYDROLASE"/>
    <property type="match status" value="1"/>
</dbReference>
<proteinExistence type="inferred from homology"/>
<dbReference type="Proteomes" id="UP000029558">
    <property type="component" value="Chromosome"/>
</dbReference>
<dbReference type="Gene3D" id="3.20.20.140">
    <property type="entry name" value="Metal-dependent hydrolases"/>
    <property type="match status" value="1"/>
</dbReference>